<dbReference type="Gene3D" id="1.10.630.10">
    <property type="entry name" value="Cytochrome P450"/>
    <property type="match status" value="1"/>
</dbReference>
<evidence type="ECO:0000256" key="2">
    <source>
        <dbReference type="ARBA" id="ARBA00010617"/>
    </source>
</evidence>
<keyword evidence="5" id="KW-0349">Heme</keyword>
<dbReference type="PANTHER" id="PTHR47582:SF1">
    <property type="entry name" value="P450, PUTATIVE (EUROFUNG)-RELATED"/>
    <property type="match status" value="1"/>
</dbReference>
<evidence type="ECO:0000313" key="9">
    <source>
        <dbReference type="Proteomes" id="UP001056012"/>
    </source>
</evidence>
<dbReference type="VEuPathDB" id="FungiDB:yc1106_02201"/>
<accession>A0A9Q8Z397</accession>
<dbReference type="InterPro" id="IPR053007">
    <property type="entry name" value="CYP450_monoxygenase_sec-met"/>
</dbReference>
<dbReference type="GO" id="GO:0004497">
    <property type="term" value="F:monooxygenase activity"/>
    <property type="evidence" value="ECO:0007669"/>
    <property type="project" value="InterPro"/>
</dbReference>
<sequence>MKDLRKAHAPTNGGSFRKARPGAKNVQVPLSMSPRPGAAELVQASGEHAYLQKGSFNPRFRNRTSQSYRLNMLNGTSNSFEDVSLGRLAFGRATLLLVGSALYPHRMTAALTLFTLLVFYRLLFVYTEDKREPRLIKPRFPLIGHAINIYRHGSRHFVAIARKCGLPIFLLPMPGGRIAIVTTPALLSHVDKNPKAIAFAPIAALVIDKLSGLSKSGSKVVLDKLMGEDKMEGYMNAVMKDIHATLTPGPHLETITTQVAYDINGSIRKLHGKTSRVNLLHWFRHEFGLSSTNGIYGPENPFKDPKVEAGFWAFDDNISDLLITPKANVTCPSGDRGRADAWKGFEYYFTKNGHEKGSELVKIRYRHAADRGLSNLDIGKLEVTMIIGILTNTVPTIFWAVYYIYRDAQLLKDLREEISEFAVKTTNGQGESIWTIKNVDLNKRAKLLAAAIDETFRHRTCGISSRYVTEDITLDDQYLLKKGTIMELPNNALHSNSEYWGETVNEFNPRRFLANPRSAEAKAARGAFRPFGGGASLCAGRHQAMSQMLGALALFIMSSDCDPVGGEWKFPGAHGHTIAAAVDLPSTDLWLDVKPRKGYESDYWLLDPLAKD</sequence>
<reference evidence="8" key="1">
    <citation type="submission" date="2021-12" db="EMBL/GenBank/DDBJ databases">
        <title>Curvularia clavata genome.</title>
        <authorList>
            <person name="Cao Y."/>
        </authorList>
    </citation>
    <scope>NUCLEOTIDE SEQUENCE</scope>
    <source>
        <strain evidence="8">Yc1106</strain>
    </source>
</reference>
<keyword evidence="4 5" id="KW-0408">Iron</keyword>
<dbReference type="PRINTS" id="PR00465">
    <property type="entry name" value="EP450IV"/>
</dbReference>
<feature type="region of interest" description="Disordered" evidence="6">
    <location>
        <begin position="1"/>
        <end position="23"/>
    </location>
</feature>
<dbReference type="SUPFAM" id="SSF48264">
    <property type="entry name" value="Cytochrome P450"/>
    <property type="match status" value="1"/>
</dbReference>
<evidence type="ECO:0000256" key="3">
    <source>
        <dbReference type="ARBA" id="ARBA00022723"/>
    </source>
</evidence>
<feature type="binding site" description="axial binding residue" evidence="5">
    <location>
        <position position="538"/>
    </location>
    <ligand>
        <name>heme</name>
        <dbReference type="ChEBI" id="CHEBI:30413"/>
    </ligand>
    <ligandPart>
        <name>Fe</name>
        <dbReference type="ChEBI" id="CHEBI:18248"/>
    </ligandPart>
</feature>
<evidence type="ECO:0000256" key="7">
    <source>
        <dbReference type="SAM" id="Phobius"/>
    </source>
</evidence>
<evidence type="ECO:0000313" key="8">
    <source>
        <dbReference type="EMBL" id="USP74927.1"/>
    </source>
</evidence>
<dbReference type="InterPro" id="IPR036396">
    <property type="entry name" value="Cyt_P450_sf"/>
</dbReference>
<name>A0A9Q8Z397_CURCL</name>
<gene>
    <name evidence="8" type="ORF">yc1106_02201</name>
</gene>
<evidence type="ECO:0000256" key="6">
    <source>
        <dbReference type="SAM" id="MobiDB-lite"/>
    </source>
</evidence>
<feature type="transmembrane region" description="Helical" evidence="7">
    <location>
        <begin position="383"/>
        <end position="405"/>
    </location>
</feature>
<dbReference type="GO" id="GO:0005506">
    <property type="term" value="F:iron ion binding"/>
    <property type="evidence" value="ECO:0007669"/>
    <property type="project" value="InterPro"/>
</dbReference>
<dbReference type="CDD" id="cd11040">
    <property type="entry name" value="CYP7_CYP8-like"/>
    <property type="match status" value="1"/>
</dbReference>
<keyword evidence="9" id="KW-1185">Reference proteome</keyword>
<dbReference type="InterPro" id="IPR002403">
    <property type="entry name" value="Cyt_P450_E_grp-IV"/>
</dbReference>
<protein>
    <submittedName>
        <fullName evidence="8">Uncharacterized protein</fullName>
    </submittedName>
</protein>
<proteinExistence type="inferred from homology"/>
<dbReference type="Proteomes" id="UP001056012">
    <property type="component" value="Chromosome 2"/>
</dbReference>
<dbReference type="EMBL" id="CP089275">
    <property type="protein sequence ID" value="USP74927.1"/>
    <property type="molecule type" value="Genomic_DNA"/>
</dbReference>
<comment type="cofactor">
    <cofactor evidence="1 5">
        <name>heme</name>
        <dbReference type="ChEBI" id="CHEBI:30413"/>
    </cofactor>
</comment>
<keyword evidence="7" id="KW-1133">Transmembrane helix</keyword>
<keyword evidence="7" id="KW-0472">Membrane</keyword>
<organism evidence="8 9">
    <name type="scientific">Curvularia clavata</name>
    <dbReference type="NCBI Taxonomy" id="95742"/>
    <lineage>
        <taxon>Eukaryota</taxon>
        <taxon>Fungi</taxon>
        <taxon>Dikarya</taxon>
        <taxon>Ascomycota</taxon>
        <taxon>Pezizomycotina</taxon>
        <taxon>Dothideomycetes</taxon>
        <taxon>Pleosporomycetidae</taxon>
        <taxon>Pleosporales</taxon>
        <taxon>Pleosporineae</taxon>
        <taxon>Pleosporaceae</taxon>
        <taxon>Curvularia</taxon>
    </lineage>
</organism>
<keyword evidence="7" id="KW-0812">Transmembrane</keyword>
<dbReference type="Pfam" id="PF00067">
    <property type="entry name" value="p450"/>
    <property type="match status" value="1"/>
</dbReference>
<dbReference type="AlphaFoldDB" id="A0A9Q8Z397"/>
<evidence type="ECO:0000256" key="4">
    <source>
        <dbReference type="ARBA" id="ARBA00023004"/>
    </source>
</evidence>
<evidence type="ECO:0000256" key="5">
    <source>
        <dbReference type="PIRSR" id="PIRSR602403-1"/>
    </source>
</evidence>
<dbReference type="OrthoDB" id="3366823at2759"/>
<dbReference type="PANTHER" id="PTHR47582">
    <property type="entry name" value="P450, PUTATIVE (EUROFUNG)-RELATED"/>
    <property type="match status" value="1"/>
</dbReference>
<evidence type="ECO:0000256" key="1">
    <source>
        <dbReference type="ARBA" id="ARBA00001971"/>
    </source>
</evidence>
<comment type="similarity">
    <text evidence="2">Belongs to the cytochrome P450 family.</text>
</comment>
<keyword evidence="3 5" id="KW-0479">Metal-binding</keyword>
<dbReference type="GO" id="GO:0020037">
    <property type="term" value="F:heme binding"/>
    <property type="evidence" value="ECO:0007669"/>
    <property type="project" value="InterPro"/>
</dbReference>
<dbReference type="InterPro" id="IPR001128">
    <property type="entry name" value="Cyt_P450"/>
</dbReference>
<dbReference type="GO" id="GO:0016705">
    <property type="term" value="F:oxidoreductase activity, acting on paired donors, with incorporation or reduction of molecular oxygen"/>
    <property type="evidence" value="ECO:0007669"/>
    <property type="project" value="InterPro"/>
</dbReference>